<protein>
    <recommendedName>
        <fullName evidence="6">Annexin</fullName>
    </recommendedName>
</protein>
<dbReference type="FunFam" id="1.10.220.10:FF:000004">
    <property type="entry name" value="Annexin"/>
    <property type="match status" value="1"/>
</dbReference>
<comment type="similarity">
    <text evidence="1 6">Belongs to the annexin family.</text>
</comment>
<evidence type="ECO:0000256" key="7">
    <source>
        <dbReference type="SAM" id="MobiDB-lite"/>
    </source>
</evidence>
<proteinExistence type="inferred from homology"/>
<feature type="region of interest" description="Disordered" evidence="7">
    <location>
        <begin position="1"/>
        <end position="236"/>
    </location>
</feature>
<dbReference type="GO" id="GO:0005886">
    <property type="term" value="C:plasma membrane"/>
    <property type="evidence" value="ECO:0007669"/>
    <property type="project" value="TreeGrafter"/>
</dbReference>
<feature type="compositionally biased region" description="Polar residues" evidence="7">
    <location>
        <begin position="177"/>
        <end position="213"/>
    </location>
</feature>
<dbReference type="EMBL" id="JASPKY010000909">
    <property type="protein sequence ID" value="KAK9680373.1"/>
    <property type="molecule type" value="Genomic_DNA"/>
</dbReference>
<dbReference type="PROSITE" id="PS51897">
    <property type="entry name" value="ANNEXIN_2"/>
    <property type="match status" value="4"/>
</dbReference>
<dbReference type="GO" id="GO:0005544">
    <property type="term" value="F:calcium-dependent phospholipid binding"/>
    <property type="evidence" value="ECO:0007669"/>
    <property type="project" value="UniProtKB-KW"/>
</dbReference>
<evidence type="ECO:0000256" key="5">
    <source>
        <dbReference type="ARBA" id="ARBA00023302"/>
    </source>
</evidence>
<dbReference type="Gene3D" id="1.10.220.10">
    <property type="entry name" value="Annexin"/>
    <property type="match status" value="4"/>
</dbReference>
<evidence type="ECO:0000313" key="8">
    <source>
        <dbReference type="EMBL" id="KAK9680373.1"/>
    </source>
</evidence>
<dbReference type="AlphaFoldDB" id="A0AAW1HVD1"/>
<dbReference type="InterPro" id="IPR001464">
    <property type="entry name" value="Annexin"/>
</dbReference>
<dbReference type="SMART" id="SM00335">
    <property type="entry name" value="ANX"/>
    <property type="match status" value="4"/>
</dbReference>
<evidence type="ECO:0000256" key="1">
    <source>
        <dbReference type="ARBA" id="ARBA00007831"/>
    </source>
</evidence>
<sequence length="540" mass="58145">MSYPHHYGSGNRPPYPTSSGAPYPPGPYAQPVYAPSLGFRVDAPLYMPTPGYPPQSNASYPSNSSPYPSGNSAPYPSGNSAPYSSGNAAPYPSGNSAPYPSGNSAPYPSGNSAQYSSRNSAPYPSGNSAPYPSGTSASSVPYPSGNSSLYPSNAHTSPYPPMSSSSYGSGASAPKSNSPYPSNRPQHYTSYTTNSASYPNVQLPRSPNTTNRSSFHHGSGPTPPKGTPTVVPANPFNPRDDATVLRKAMKGFGTDEKAIINVLSKRTNAQRLQIAVEFKTLYGKDLVKDLKSETSGKFEDLLVALMTPLPYFYAKELHDAIVGIGTDEDVLIEVLCTKSNIEIRTISQAYQSLYNKSLEDDLKGDTSGTFKRLMVSLCNAGRDESMMTNPSQAAEDAKSLLRAGELRMGTDESTFNAILCQRNYAQLRLIFEEYYRITGHDFEQAIKNEFSGNSKDGLLAIVRSIRNLPGFFAKCLHNAIAGLGTNDKTLIRVVVTRCEIDMGNIKQNYLAQYGETLADAIKGDTSGDYKKLLLALIAES</sequence>
<dbReference type="GO" id="GO:0005737">
    <property type="term" value="C:cytoplasm"/>
    <property type="evidence" value="ECO:0007669"/>
    <property type="project" value="TreeGrafter"/>
</dbReference>
<comment type="domain">
    <text evidence="6">A pair of annexin repeats may form one binding site for calcium and phospholipid.</text>
</comment>
<feature type="compositionally biased region" description="Polar residues" evidence="7">
    <location>
        <begin position="81"/>
        <end position="156"/>
    </location>
</feature>
<feature type="compositionally biased region" description="Low complexity" evidence="7">
    <location>
        <begin position="54"/>
        <end position="80"/>
    </location>
</feature>
<dbReference type="PANTHER" id="PTHR10502:SF102">
    <property type="entry name" value="ANNEXIN B11"/>
    <property type="match status" value="1"/>
</dbReference>
<dbReference type="FunFam" id="1.10.220.10:FF:000010">
    <property type="entry name" value="Annexin"/>
    <property type="match status" value="1"/>
</dbReference>
<name>A0AAW1HVD1_POPJA</name>
<dbReference type="PANTHER" id="PTHR10502">
    <property type="entry name" value="ANNEXIN"/>
    <property type="match status" value="1"/>
</dbReference>
<dbReference type="PRINTS" id="PR00196">
    <property type="entry name" value="ANNEXIN"/>
</dbReference>
<dbReference type="FunFam" id="1.10.220.10:FF:000001">
    <property type="entry name" value="Annexin"/>
    <property type="match status" value="1"/>
</dbReference>
<evidence type="ECO:0000256" key="2">
    <source>
        <dbReference type="ARBA" id="ARBA00022737"/>
    </source>
</evidence>
<dbReference type="GO" id="GO:0005634">
    <property type="term" value="C:nucleus"/>
    <property type="evidence" value="ECO:0007669"/>
    <property type="project" value="TreeGrafter"/>
</dbReference>
<keyword evidence="4 6" id="KW-0041">Annexin</keyword>
<keyword evidence="9" id="KW-1185">Reference proteome</keyword>
<dbReference type="InterPro" id="IPR018502">
    <property type="entry name" value="Annexin_repeat"/>
</dbReference>
<dbReference type="PROSITE" id="PS00223">
    <property type="entry name" value="ANNEXIN_1"/>
    <property type="match status" value="2"/>
</dbReference>
<accession>A0AAW1HVD1</accession>
<dbReference type="InterPro" id="IPR037104">
    <property type="entry name" value="Annexin_sf"/>
</dbReference>
<dbReference type="Proteomes" id="UP001458880">
    <property type="component" value="Unassembled WGS sequence"/>
</dbReference>
<keyword evidence="2 6" id="KW-0677">Repeat</keyword>
<dbReference type="Pfam" id="PF00191">
    <property type="entry name" value="Annexin"/>
    <property type="match status" value="4"/>
</dbReference>
<dbReference type="GO" id="GO:0005509">
    <property type="term" value="F:calcium ion binding"/>
    <property type="evidence" value="ECO:0007669"/>
    <property type="project" value="InterPro"/>
</dbReference>
<reference evidence="8 9" key="1">
    <citation type="journal article" date="2024" name="BMC Genomics">
        <title>De novo assembly and annotation of Popillia japonica's genome with initial clues to its potential as an invasive pest.</title>
        <authorList>
            <person name="Cucini C."/>
            <person name="Boschi S."/>
            <person name="Funari R."/>
            <person name="Cardaioli E."/>
            <person name="Iannotti N."/>
            <person name="Marturano G."/>
            <person name="Paoli F."/>
            <person name="Bruttini M."/>
            <person name="Carapelli A."/>
            <person name="Frati F."/>
            <person name="Nardi F."/>
        </authorList>
    </citation>
    <scope>NUCLEOTIDE SEQUENCE [LARGE SCALE GENOMIC DNA]</scope>
    <source>
        <strain evidence="8">DMR45628</strain>
    </source>
</reference>
<evidence type="ECO:0000313" key="9">
    <source>
        <dbReference type="Proteomes" id="UP001458880"/>
    </source>
</evidence>
<dbReference type="GO" id="GO:0001786">
    <property type="term" value="F:phosphatidylserine binding"/>
    <property type="evidence" value="ECO:0007669"/>
    <property type="project" value="TreeGrafter"/>
</dbReference>
<keyword evidence="5 6" id="KW-0111">Calcium/phospholipid-binding</keyword>
<evidence type="ECO:0000256" key="4">
    <source>
        <dbReference type="ARBA" id="ARBA00023216"/>
    </source>
</evidence>
<dbReference type="FunFam" id="1.10.220.10:FF:000002">
    <property type="entry name" value="Annexin"/>
    <property type="match status" value="1"/>
</dbReference>
<comment type="caution">
    <text evidence="8">The sequence shown here is derived from an EMBL/GenBank/DDBJ whole genome shotgun (WGS) entry which is preliminary data.</text>
</comment>
<feature type="compositionally biased region" description="Low complexity" evidence="7">
    <location>
        <begin position="162"/>
        <end position="176"/>
    </location>
</feature>
<dbReference type="InterPro" id="IPR018252">
    <property type="entry name" value="Annexin_repeat_CS"/>
</dbReference>
<dbReference type="SUPFAM" id="SSF47874">
    <property type="entry name" value="Annexin"/>
    <property type="match status" value="1"/>
</dbReference>
<keyword evidence="3 6" id="KW-0106">Calcium</keyword>
<organism evidence="8 9">
    <name type="scientific">Popillia japonica</name>
    <name type="common">Japanese beetle</name>
    <dbReference type="NCBI Taxonomy" id="7064"/>
    <lineage>
        <taxon>Eukaryota</taxon>
        <taxon>Metazoa</taxon>
        <taxon>Ecdysozoa</taxon>
        <taxon>Arthropoda</taxon>
        <taxon>Hexapoda</taxon>
        <taxon>Insecta</taxon>
        <taxon>Pterygota</taxon>
        <taxon>Neoptera</taxon>
        <taxon>Endopterygota</taxon>
        <taxon>Coleoptera</taxon>
        <taxon>Polyphaga</taxon>
        <taxon>Scarabaeiformia</taxon>
        <taxon>Scarabaeidae</taxon>
        <taxon>Rutelinae</taxon>
        <taxon>Popillia</taxon>
    </lineage>
</organism>
<dbReference type="GO" id="GO:0012506">
    <property type="term" value="C:vesicle membrane"/>
    <property type="evidence" value="ECO:0007669"/>
    <property type="project" value="TreeGrafter"/>
</dbReference>
<evidence type="ECO:0000256" key="6">
    <source>
        <dbReference type="RuleBase" id="RU003540"/>
    </source>
</evidence>
<evidence type="ECO:0000256" key="3">
    <source>
        <dbReference type="ARBA" id="ARBA00022837"/>
    </source>
</evidence>
<gene>
    <name evidence="8" type="ORF">QE152_g39141</name>
</gene>